<feature type="region of interest" description="Disordered" evidence="1">
    <location>
        <begin position="77"/>
        <end position="97"/>
    </location>
</feature>
<organism evidence="2">
    <name type="scientific">Sesamum radiatum</name>
    <name type="common">Black benniseed</name>
    <dbReference type="NCBI Taxonomy" id="300843"/>
    <lineage>
        <taxon>Eukaryota</taxon>
        <taxon>Viridiplantae</taxon>
        <taxon>Streptophyta</taxon>
        <taxon>Embryophyta</taxon>
        <taxon>Tracheophyta</taxon>
        <taxon>Spermatophyta</taxon>
        <taxon>Magnoliopsida</taxon>
        <taxon>eudicotyledons</taxon>
        <taxon>Gunneridae</taxon>
        <taxon>Pentapetalae</taxon>
        <taxon>asterids</taxon>
        <taxon>lamiids</taxon>
        <taxon>Lamiales</taxon>
        <taxon>Pedaliaceae</taxon>
        <taxon>Sesamum</taxon>
    </lineage>
</organism>
<comment type="caution">
    <text evidence="2">The sequence shown here is derived from an EMBL/GenBank/DDBJ whole genome shotgun (WGS) entry which is preliminary data.</text>
</comment>
<evidence type="ECO:0000313" key="2">
    <source>
        <dbReference type="EMBL" id="KAL0336697.1"/>
    </source>
</evidence>
<accession>A0AAW2MZH4</accession>
<dbReference type="AlphaFoldDB" id="A0AAW2MZH4"/>
<evidence type="ECO:0000256" key="1">
    <source>
        <dbReference type="SAM" id="MobiDB-lite"/>
    </source>
</evidence>
<reference evidence="2" key="1">
    <citation type="submission" date="2020-06" db="EMBL/GenBank/DDBJ databases">
        <authorList>
            <person name="Li T."/>
            <person name="Hu X."/>
            <person name="Zhang T."/>
            <person name="Song X."/>
            <person name="Zhang H."/>
            <person name="Dai N."/>
            <person name="Sheng W."/>
            <person name="Hou X."/>
            <person name="Wei L."/>
        </authorList>
    </citation>
    <scope>NUCLEOTIDE SEQUENCE</scope>
    <source>
        <strain evidence="2">G02</strain>
        <tissue evidence="2">Leaf</tissue>
    </source>
</reference>
<sequence length="97" mass="10634">MRAPVAWEDICHPKEEGGLGIRHIQSWNVALLARVLWNIHCKADTLGPSGSMRFTSGGPHFGTGSRRRAILHSFDDLPRPGTELSSTSVLQMQQSGI</sequence>
<protein>
    <submittedName>
        <fullName evidence="2">Uncharacterized protein</fullName>
    </submittedName>
</protein>
<dbReference type="EMBL" id="JACGWJ010000021">
    <property type="protein sequence ID" value="KAL0336697.1"/>
    <property type="molecule type" value="Genomic_DNA"/>
</dbReference>
<proteinExistence type="predicted"/>
<feature type="compositionally biased region" description="Polar residues" evidence="1">
    <location>
        <begin position="83"/>
        <end position="97"/>
    </location>
</feature>
<reference evidence="2" key="2">
    <citation type="journal article" date="2024" name="Plant">
        <title>Genomic evolution and insights into agronomic trait innovations of Sesamum species.</title>
        <authorList>
            <person name="Miao H."/>
            <person name="Wang L."/>
            <person name="Qu L."/>
            <person name="Liu H."/>
            <person name="Sun Y."/>
            <person name="Le M."/>
            <person name="Wang Q."/>
            <person name="Wei S."/>
            <person name="Zheng Y."/>
            <person name="Lin W."/>
            <person name="Duan Y."/>
            <person name="Cao H."/>
            <person name="Xiong S."/>
            <person name="Wang X."/>
            <person name="Wei L."/>
            <person name="Li C."/>
            <person name="Ma Q."/>
            <person name="Ju M."/>
            <person name="Zhao R."/>
            <person name="Li G."/>
            <person name="Mu C."/>
            <person name="Tian Q."/>
            <person name="Mei H."/>
            <person name="Zhang T."/>
            <person name="Gao T."/>
            <person name="Zhang H."/>
        </authorList>
    </citation>
    <scope>NUCLEOTIDE SEQUENCE</scope>
    <source>
        <strain evidence="2">G02</strain>
    </source>
</reference>
<name>A0AAW2MZH4_SESRA</name>
<gene>
    <name evidence="2" type="ORF">Sradi_4881600</name>
</gene>